<dbReference type="GO" id="GO:0006457">
    <property type="term" value="P:protein folding"/>
    <property type="evidence" value="ECO:0007669"/>
    <property type="project" value="InterPro"/>
</dbReference>
<dbReference type="PROSITE" id="PS50072">
    <property type="entry name" value="CSA_PPIASE_2"/>
    <property type="match status" value="1"/>
</dbReference>
<comment type="similarity">
    <text evidence="2 5">Belongs to the cyclophilin-type PPIase family.</text>
</comment>
<comment type="function">
    <text evidence="1 5">PPIases accelerate the folding of proteins. It catalyzes the cis-trans isomerization of proline imidic peptide bonds in oligopeptides.</text>
</comment>
<dbReference type="PRINTS" id="PR00153">
    <property type="entry name" value="CSAPPISMRASE"/>
</dbReference>
<sequence length="171" mass="18484">MEKPNENINAVENPRATLETSMGNIVMEFYPEDAPKTVANFIGLAKKGYYDGVTFHRVVSGFVIQGGDPTGTGAGGDSIYGGDFEDELNPSTESYKRGYTEGTVAMANRGPDTNSSQFFIMLDYKAMPKLYAIFGKVIEGGDVAQSIGKVQVDANDKPLQPVIINKVTVQE</sequence>
<proteinExistence type="inferred from homology"/>
<gene>
    <name evidence="7" type="ORF">A3A43_01315</name>
</gene>
<dbReference type="InterPro" id="IPR044666">
    <property type="entry name" value="Cyclophilin_A-like"/>
</dbReference>
<dbReference type="Pfam" id="PF00160">
    <property type="entry name" value="Pro_isomerase"/>
    <property type="match status" value="1"/>
</dbReference>
<dbReference type="Proteomes" id="UP000178495">
    <property type="component" value="Unassembled WGS sequence"/>
</dbReference>
<feature type="domain" description="PPIase cyclophilin-type" evidence="6">
    <location>
        <begin position="19"/>
        <end position="169"/>
    </location>
</feature>
<dbReference type="PIRSF" id="PIRSF001467">
    <property type="entry name" value="Peptidylpro_ismrse"/>
    <property type="match status" value="1"/>
</dbReference>
<dbReference type="PANTHER" id="PTHR45625">
    <property type="entry name" value="PEPTIDYL-PROLYL CIS-TRANS ISOMERASE-RELATED"/>
    <property type="match status" value="1"/>
</dbReference>
<comment type="catalytic activity">
    <reaction evidence="5">
        <text>[protein]-peptidylproline (omega=180) = [protein]-peptidylproline (omega=0)</text>
        <dbReference type="Rhea" id="RHEA:16237"/>
        <dbReference type="Rhea" id="RHEA-COMP:10747"/>
        <dbReference type="Rhea" id="RHEA-COMP:10748"/>
        <dbReference type="ChEBI" id="CHEBI:83833"/>
        <dbReference type="ChEBI" id="CHEBI:83834"/>
        <dbReference type="EC" id="5.2.1.8"/>
    </reaction>
</comment>
<dbReference type="InterPro" id="IPR024936">
    <property type="entry name" value="Cyclophilin-type_PPIase"/>
</dbReference>
<dbReference type="PANTHER" id="PTHR45625:SF4">
    <property type="entry name" value="PEPTIDYLPROLYL ISOMERASE DOMAIN AND WD REPEAT-CONTAINING PROTEIN 1"/>
    <property type="match status" value="1"/>
</dbReference>
<name>A0A1G2CJY8_9BACT</name>
<keyword evidence="4 5" id="KW-0413">Isomerase</keyword>
<dbReference type="STRING" id="1798652.A3A43_01315"/>
<reference evidence="7 8" key="1">
    <citation type="journal article" date="2016" name="Nat. Commun.">
        <title>Thousands of microbial genomes shed light on interconnected biogeochemical processes in an aquifer system.</title>
        <authorList>
            <person name="Anantharaman K."/>
            <person name="Brown C.T."/>
            <person name="Hug L.A."/>
            <person name="Sharon I."/>
            <person name="Castelle C.J."/>
            <person name="Probst A.J."/>
            <person name="Thomas B.C."/>
            <person name="Singh A."/>
            <person name="Wilkins M.J."/>
            <person name="Karaoz U."/>
            <person name="Brodie E.L."/>
            <person name="Williams K.H."/>
            <person name="Hubbard S.S."/>
            <person name="Banfield J.F."/>
        </authorList>
    </citation>
    <scope>NUCLEOTIDE SEQUENCE [LARGE SCALE GENOMIC DNA]</scope>
</reference>
<dbReference type="InterPro" id="IPR002130">
    <property type="entry name" value="Cyclophilin-type_PPIase_dom"/>
</dbReference>
<dbReference type="PROSITE" id="PS00170">
    <property type="entry name" value="CSA_PPIASE_1"/>
    <property type="match status" value="1"/>
</dbReference>
<evidence type="ECO:0000259" key="6">
    <source>
        <dbReference type="PROSITE" id="PS50072"/>
    </source>
</evidence>
<evidence type="ECO:0000256" key="5">
    <source>
        <dbReference type="RuleBase" id="RU363019"/>
    </source>
</evidence>
<evidence type="ECO:0000256" key="1">
    <source>
        <dbReference type="ARBA" id="ARBA00002388"/>
    </source>
</evidence>
<evidence type="ECO:0000313" key="8">
    <source>
        <dbReference type="Proteomes" id="UP000178495"/>
    </source>
</evidence>
<dbReference type="CDD" id="cd00317">
    <property type="entry name" value="cyclophilin"/>
    <property type="match status" value="1"/>
</dbReference>
<organism evidence="7 8">
    <name type="scientific">Candidatus Liptonbacteria bacterium RIFCSPLOWO2_01_FULL_56_20</name>
    <dbReference type="NCBI Taxonomy" id="1798652"/>
    <lineage>
        <taxon>Bacteria</taxon>
        <taxon>Candidatus Liptoniibacteriota</taxon>
    </lineage>
</organism>
<evidence type="ECO:0000313" key="7">
    <source>
        <dbReference type="EMBL" id="OGZ01695.1"/>
    </source>
</evidence>
<evidence type="ECO:0000256" key="3">
    <source>
        <dbReference type="ARBA" id="ARBA00023110"/>
    </source>
</evidence>
<evidence type="ECO:0000256" key="2">
    <source>
        <dbReference type="ARBA" id="ARBA00007365"/>
    </source>
</evidence>
<dbReference type="EMBL" id="MHLC01000006">
    <property type="protein sequence ID" value="OGZ01695.1"/>
    <property type="molecule type" value="Genomic_DNA"/>
</dbReference>
<dbReference type="InterPro" id="IPR029000">
    <property type="entry name" value="Cyclophilin-like_dom_sf"/>
</dbReference>
<dbReference type="EC" id="5.2.1.8" evidence="5"/>
<accession>A0A1G2CJY8</accession>
<dbReference type="SUPFAM" id="SSF50891">
    <property type="entry name" value="Cyclophilin-like"/>
    <property type="match status" value="1"/>
</dbReference>
<dbReference type="GO" id="GO:0003755">
    <property type="term" value="F:peptidyl-prolyl cis-trans isomerase activity"/>
    <property type="evidence" value="ECO:0007669"/>
    <property type="project" value="UniProtKB-UniRule"/>
</dbReference>
<protein>
    <recommendedName>
        <fullName evidence="5">Peptidyl-prolyl cis-trans isomerase</fullName>
        <shortName evidence="5">PPIase</shortName>
        <ecNumber evidence="5">5.2.1.8</ecNumber>
    </recommendedName>
</protein>
<dbReference type="InterPro" id="IPR020892">
    <property type="entry name" value="Cyclophilin-type_PPIase_CS"/>
</dbReference>
<evidence type="ECO:0000256" key="4">
    <source>
        <dbReference type="ARBA" id="ARBA00023235"/>
    </source>
</evidence>
<keyword evidence="3 5" id="KW-0697">Rotamase</keyword>
<dbReference type="Gene3D" id="2.40.100.10">
    <property type="entry name" value="Cyclophilin-like"/>
    <property type="match status" value="1"/>
</dbReference>
<dbReference type="AlphaFoldDB" id="A0A1G2CJY8"/>
<comment type="caution">
    <text evidence="7">The sequence shown here is derived from an EMBL/GenBank/DDBJ whole genome shotgun (WGS) entry which is preliminary data.</text>
</comment>